<sequence>MDDYLFPPLTKQHVLNCAFAIWYPIFRRVTIKSEIIPIPADFLDYLHQDGVFLPLDSNGMPQPSYETPKDEYDTESESESENENNNDNEWGKIPDFPEFQETIAAKIDSLGGSVFPKLNWSSPKDACWMALGQTMQCKTAADIFLLLKSSDFIAHDLTCPFEACVAEIVEGHEDISKKSADSYDLILRKWYELHPSMEFRCFVKDGVLVGICQRDYLNHYPFLVSSRLTLESAITNFFKNEINGKFLNASYVFDVYMNKNNQRVWLLDFNPFSIITDSLLFEWNEILQHEGTEGMGLRVVLSNGETGLQHQPMYATNRIPKDAIDLSDGKTLAEFAQKMVEEMALAQASPPQ</sequence>
<evidence type="ECO:0000256" key="1">
    <source>
        <dbReference type="ARBA" id="ARBA00011047"/>
    </source>
</evidence>
<dbReference type="Proteomes" id="UP001211907">
    <property type="component" value="Unassembled WGS sequence"/>
</dbReference>
<gene>
    <name evidence="3" type="ORF">HK100_009681</name>
</gene>
<dbReference type="AlphaFoldDB" id="A0AAD5XAZ5"/>
<keyword evidence="4" id="KW-1185">Reference proteome</keyword>
<dbReference type="GO" id="GO:0005737">
    <property type="term" value="C:cytoplasm"/>
    <property type="evidence" value="ECO:0007669"/>
    <property type="project" value="TreeGrafter"/>
</dbReference>
<dbReference type="InterPro" id="IPR009772">
    <property type="entry name" value="CDC123"/>
</dbReference>
<evidence type="ECO:0000313" key="3">
    <source>
        <dbReference type="EMBL" id="KAJ3082408.1"/>
    </source>
</evidence>
<evidence type="ECO:0008006" key="5">
    <source>
        <dbReference type="Google" id="ProtNLM"/>
    </source>
</evidence>
<reference evidence="3" key="1">
    <citation type="submission" date="2020-05" db="EMBL/GenBank/DDBJ databases">
        <title>Phylogenomic resolution of chytrid fungi.</title>
        <authorList>
            <person name="Stajich J.E."/>
            <person name="Amses K."/>
            <person name="Simmons R."/>
            <person name="Seto K."/>
            <person name="Myers J."/>
            <person name="Bonds A."/>
            <person name="Quandt C.A."/>
            <person name="Barry K."/>
            <person name="Liu P."/>
            <person name="Grigoriev I."/>
            <person name="Longcore J.E."/>
            <person name="James T.Y."/>
        </authorList>
    </citation>
    <scope>NUCLEOTIDE SEQUENCE</scope>
    <source>
        <strain evidence="3">JEL0513</strain>
    </source>
</reference>
<proteinExistence type="inferred from homology"/>
<evidence type="ECO:0000313" key="4">
    <source>
        <dbReference type="Proteomes" id="UP001211907"/>
    </source>
</evidence>
<feature type="region of interest" description="Disordered" evidence="2">
    <location>
        <begin position="57"/>
        <end position="92"/>
    </location>
</feature>
<dbReference type="EMBL" id="JADGJH010005047">
    <property type="protein sequence ID" value="KAJ3082408.1"/>
    <property type="molecule type" value="Genomic_DNA"/>
</dbReference>
<accession>A0AAD5XAZ5</accession>
<comment type="similarity">
    <text evidence="1">Belongs to the CDC123 family.</text>
</comment>
<feature type="compositionally biased region" description="Acidic residues" evidence="2">
    <location>
        <begin position="72"/>
        <end position="86"/>
    </location>
</feature>
<dbReference type="PANTHER" id="PTHR15323:SF6">
    <property type="entry name" value="CELL DIVISION CYCLE PROTEIN 123 HOMOLOG"/>
    <property type="match status" value="1"/>
</dbReference>
<dbReference type="Pfam" id="PF07065">
    <property type="entry name" value="D123"/>
    <property type="match status" value="1"/>
</dbReference>
<name>A0AAD5XAZ5_9FUNG</name>
<organism evidence="3 4">
    <name type="scientific">Physocladia obscura</name>
    <dbReference type="NCBI Taxonomy" id="109957"/>
    <lineage>
        <taxon>Eukaryota</taxon>
        <taxon>Fungi</taxon>
        <taxon>Fungi incertae sedis</taxon>
        <taxon>Chytridiomycota</taxon>
        <taxon>Chytridiomycota incertae sedis</taxon>
        <taxon>Chytridiomycetes</taxon>
        <taxon>Chytridiales</taxon>
        <taxon>Chytriomycetaceae</taxon>
        <taxon>Physocladia</taxon>
    </lineage>
</organism>
<evidence type="ECO:0000256" key="2">
    <source>
        <dbReference type="SAM" id="MobiDB-lite"/>
    </source>
</evidence>
<dbReference type="PANTHER" id="PTHR15323">
    <property type="entry name" value="D123 PROTEIN"/>
    <property type="match status" value="1"/>
</dbReference>
<protein>
    <recommendedName>
        <fullName evidence="5">Cell division cycle protein 123</fullName>
    </recommendedName>
</protein>
<comment type="caution">
    <text evidence="3">The sequence shown here is derived from an EMBL/GenBank/DDBJ whole genome shotgun (WGS) entry which is preliminary data.</text>
</comment>